<evidence type="ECO:0000313" key="8">
    <source>
        <dbReference type="Proteomes" id="UP000230778"/>
    </source>
</evidence>
<accession>A0A2H0FED3</accession>
<proteinExistence type="inferred from homology"/>
<comment type="function">
    <text evidence="4">One of the essential components for the initiation of protein synthesis. Stabilizes the binding of IF-2 and IF-3 on the 30S subunit to which N-formylmethionyl-tRNA(fMet) subsequently binds. Helps modulate mRNA selection, yielding the 30S pre-initiation complex (PIC). Upon addition of the 50S ribosomal subunit IF-1, IF-2 and IF-3 are released leaving the mature 70S translation initiation complex.</text>
</comment>
<feature type="domain" description="S1-like" evidence="6">
    <location>
        <begin position="1"/>
        <end position="73"/>
    </location>
</feature>
<dbReference type="GO" id="GO:0019843">
    <property type="term" value="F:rRNA binding"/>
    <property type="evidence" value="ECO:0007669"/>
    <property type="project" value="UniProtKB-UniRule"/>
</dbReference>
<dbReference type="NCBIfam" id="TIGR00008">
    <property type="entry name" value="infA"/>
    <property type="match status" value="1"/>
</dbReference>
<keyword evidence="4" id="KW-0699">rRNA-binding</keyword>
<dbReference type="PANTHER" id="PTHR33370:SF1">
    <property type="entry name" value="TRANSLATION INITIATION FACTOR IF-1, CHLOROPLASTIC"/>
    <property type="match status" value="1"/>
</dbReference>
<evidence type="ECO:0000313" key="7">
    <source>
        <dbReference type="EMBL" id="PIQ04919.1"/>
    </source>
</evidence>
<dbReference type="Proteomes" id="UP000230778">
    <property type="component" value="Unassembled WGS sequence"/>
</dbReference>
<dbReference type="GO" id="GO:0003743">
    <property type="term" value="F:translation initiation factor activity"/>
    <property type="evidence" value="ECO:0007669"/>
    <property type="project" value="UniProtKB-UniRule"/>
</dbReference>
<evidence type="ECO:0000256" key="3">
    <source>
        <dbReference type="ARBA" id="ARBA00022917"/>
    </source>
</evidence>
<dbReference type="InterPro" id="IPR006196">
    <property type="entry name" value="RNA-binding_domain_S1_IF1"/>
</dbReference>
<name>A0A2H0FED3_9BACT</name>
<evidence type="ECO:0000256" key="1">
    <source>
        <dbReference type="ARBA" id="ARBA00010939"/>
    </source>
</evidence>
<dbReference type="GO" id="GO:0043022">
    <property type="term" value="F:ribosome binding"/>
    <property type="evidence" value="ECO:0007669"/>
    <property type="project" value="UniProtKB-UniRule"/>
</dbReference>
<dbReference type="PANTHER" id="PTHR33370">
    <property type="entry name" value="TRANSLATION INITIATION FACTOR IF-1, CHLOROPLASTIC"/>
    <property type="match status" value="1"/>
</dbReference>
<dbReference type="AlphaFoldDB" id="A0A2H0FED3"/>
<dbReference type="CDD" id="cd04451">
    <property type="entry name" value="S1_IF1"/>
    <property type="match status" value="1"/>
</dbReference>
<comment type="similarity">
    <text evidence="1 4">Belongs to the IF-1 family.</text>
</comment>
<reference evidence="7 8" key="1">
    <citation type="submission" date="2017-09" db="EMBL/GenBank/DDBJ databases">
        <title>Depth-based differentiation of microbial function through sediment-hosted aquifers and enrichment of novel symbionts in the deep terrestrial subsurface.</title>
        <authorList>
            <person name="Probst A.J."/>
            <person name="Ladd B."/>
            <person name="Jarett J.K."/>
            <person name="Geller-Mcgrath D.E."/>
            <person name="Sieber C.M."/>
            <person name="Emerson J.B."/>
            <person name="Anantharaman K."/>
            <person name="Thomas B.C."/>
            <person name="Malmstrom R."/>
            <person name="Stieglmeier M."/>
            <person name="Klingl A."/>
            <person name="Woyke T."/>
            <person name="Ryan C.M."/>
            <person name="Banfield J.F."/>
        </authorList>
    </citation>
    <scope>NUCLEOTIDE SEQUENCE [LARGE SCALE GENOMIC DNA]</scope>
    <source>
        <strain evidence="7">CG18_big_fil_WC_8_21_14_2_50_37_10</strain>
    </source>
</reference>
<dbReference type="InterPro" id="IPR004368">
    <property type="entry name" value="TIF_IF1"/>
</dbReference>
<dbReference type="InterPro" id="IPR003029">
    <property type="entry name" value="S1_domain"/>
</dbReference>
<dbReference type="Pfam" id="PF01176">
    <property type="entry name" value="eIF-1a"/>
    <property type="match status" value="1"/>
</dbReference>
<dbReference type="HAMAP" id="MF_00075">
    <property type="entry name" value="IF_1"/>
    <property type="match status" value="1"/>
</dbReference>
<evidence type="ECO:0000259" key="6">
    <source>
        <dbReference type="PROSITE" id="PS50832"/>
    </source>
</evidence>
<keyword evidence="3 4" id="KW-0648">Protein biosynthesis</keyword>
<dbReference type="EMBL" id="PCUC01000166">
    <property type="protein sequence ID" value="PIQ04919.1"/>
    <property type="molecule type" value="Genomic_DNA"/>
</dbReference>
<evidence type="ECO:0000256" key="5">
    <source>
        <dbReference type="NCBIfam" id="TIGR00008"/>
    </source>
</evidence>
<dbReference type="FunFam" id="2.40.50.140:FF:000002">
    <property type="entry name" value="Translation initiation factor IF-1"/>
    <property type="match status" value="1"/>
</dbReference>
<protein>
    <recommendedName>
        <fullName evidence="4 5">Translation initiation factor IF-1</fullName>
    </recommendedName>
</protein>
<dbReference type="SUPFAM" id="SSF50249">
    <property type="entry name" value="Nucleic acid-binding proteins"/>
    <property type="match status" value="1"/>
</dbReference>
<gene>
    <name evidence="4" type="primary">infA</name>
    <name evidence="7" type="ORF">COW72_03150</name>
</gene>
<dbReference type="PROSITE" id="PS50832">
    <property type="entry name" value="S1_IF1_TYPE"/>
    <property type="match status" value="1"/>
</dbReference>
<evidence type="ECO:0000256" key="2">
    <source>
        <dbReference type="ARBA" id="ARBA00022540"/>
    </source>
</evidence>
<comment type="subunit">
    <text evidence="4">Component of the 30S ribosomal translation pre-initiation complex which assembles on the 30S ribosome in the order IF-2 and IF-3, IF-1 and N-formylmethionyl-tRNA(fMet); mRNA recruitment can occur at any time during PIC assembly.</text>
</comment>
<keyword evidence="4" id="KW-0963">Cytoplasm</keyword>
<keyword evidence="2 4" id="KW-0396">Initiation factor</keyword>
<dbReference type="InterPro" id="IPR012340">
    <property type="entry name" value="NA-bd_OB-fold"/>
</dbReference>
<dbReference type="GO" id="GO:0005829">
    <property type="term" value="C:cytosol"/>
    <property type="evidence" value="ECO:0007669"/>
    <property type="project" value="TreeGrafter"/>
</dbReference>
<organism evidence="7 8">
    <name type="scientific">Candidatus Nealsonbacteria bacterium CG18_big_fil_WC_8_21_14_2_50_37_10</name>
    <dbReference type="NCBI Taxonomy" id="1974717"/>
    <lineage>
        <taxon>Bacteria</taxon>
        <taxon>Candidatus Nealsoniibacteriota</taxon>
    </lineage>
</organism>
<dbReference type="Gene3D" id="2.40.50.140">
    <property type="entry name" value="Nucleic acid-binding proteins"/>
    <property type="match status" value="1"/>
</dbReference>
<dbReference type="SMART" id="SM00316">
    <property type="entry name" value="S1"/>
    <property type="match status" value="1"/>
</dbReference>
<comment type="caution">
    <text evidence="7">The sequence shown here is derived from an EMBL/GenBank/DDBJ whole genome shotgun (WGS) entry which is preliminary data.</text>
</comment>
<evidence type="ECO:0000256" key="4">
    <source>
        <dbReference type="HAMAP-Rule" id="MF_00075"/>
    </source>
</evidence>
<sequence length="73" mass="8316">MNPNKKVFRKTGIVLESLPSANFRVKLDSGEEALCHLSGKLRMYRIKVLPGDQVTVEITPYDPKRGRIVYRGK</sequence>
<keyword evidence="4" id="KW-0694">RNA-binding</keyword>
<comment type="subcellular location">
    <subcellularLocation>
        <location evidence="4">Cytoplasm</location>
    </subcellularLocation>
</comment>